<accession>A0A2P4T413</accession>
<keyword evidence="2" id="KW-1185">Reference proteome</keyword>
<dbReference type="EMBL" id="PPHD01009721">
    <property type="protein sequence ID" value="POI31074.1"/>
    <property type="molecule type" value="Genomic_DNA"/>
</dbReference>
<reference evidence="1 2" key="1">
    <citation type="submission" date="2018-01" db="EMBL/GenBank/DDBJ databases">
        <title>Comparison of the Chinese Bamboo Partridge and Red Junglefowl genome sequences highlights the importance of demography in genome evolution.</title>
        <authorList>
            <person name="Tiley G.P."/>
            <person name="Kimball R.T."/>
            <person name="Braun E.L."/>
            <person name="Burleigh J.G."/>
        </authorList>
    </citation>
    <scope>NUCLEOTIDE SEQUENCE [LARGE SCALE GENOMIC DNA]</scope>
    <source>
        <strain evidence="1">RTK389</strain>
        <tissue evidence="1">Blood</tissue>
    </source>
</reference>
<proteinExistence type="predicted"/>
<gene>
    <name evidence="1" type="ORF">CIB84_005175</name>
</gene>
<evidence type="ECO:0000313" key="2">
    <source>
        <dbReference type="Proteomes" id="UP000237246"/>
    </source>
</evidence>
<organism evidence="1 2">
    <name type="scientific">Bambusicola thoracicus</name>
    <name type="common">Chinese bamboo-partridge</name>
    <name type="synonym">Perdix thoracica</name>
    <dbReference type="NCBI Taxonomy" id="9083"/>
    <lineage>
        <taxon>Eukaryota</taxon>
        <taxon>Metazoa</taxon>
        <taxon>Chordata</taxon>
        <taxon>Craniata</taxon>
        <taxon>Vertebrata</taxon>
        <taxon>Euteleostomi</taxon>
        <taxon>Archelosauria</taxon>
        <taxon>Archosauria</taxon>
        <taxon>Dinosauria</taxon>
        <taxon>Saurischia</taxon>
        <taxon>Theropoda</taxon>
        <taxon>Coelurosauria</taxon>
        <taxon>Aves</taxon>
        <taxon>Neognathae</taxon>
        <taxon>Galloanserae</taxon>
        <taxon>Galliformes</taxon>
        <taxon>Phasianidae</taxon>
        <taxon>Perdicinae</taxon>
        <taxon>Bambusicola</taxon>
    </lineage>
</organism>
<dbReference type="OrthoDB" id="9387920at2759"/>
<sequence length="307" mass="31977">MSEPCELPCLPPPACMGTSVPTDLCTSCSVTAHSDTCSMQDACPCPEQTPGVDLCQAEPSCPDVCGPACPPPTIPESGDICDPCTSQCVTACVCPAADLQQCQAETSTSLQSSTSPAAPCAPEMVGMCMEAFPHQHAVPPCTPETDEIYMETISVQHPALSMQLCTPEAAGPCVETCPSQQGIAPAELCILETTAKTCVETPSLQHSEPLCTIEVLEACTETTPTICVEDPSCPQAASAPHPEQCLLPCADPCTVQTSVCTEPRSSAATQGPSSASSPRAPFRLNTRTAAIVERCLARCQSWLRGTK</sequence>
<dbReference type="Proteomes" id="UP000237246">
    <property type="component" value="Unassembled WGS sequence"/>
</dbReference>
<name>A0A2P4T413_BAMTH</name>
<protein>
    <submittedName>
        <fullName evidence="1">Uncharacterized protein</fullName>
    </submittedName>
</protein>
<dbReference type="AlphaFoldDB" id="A0A2P4T413"/>
<comment type="caution">
    <text evidence="1">The sequence shown here is derived from an EMBL/GenBank/DDBJ whole genome shotgun (WGS) entry which is preliminary data.</text>
</comment>
<evidence type="ECO:0000313" key="1">
    <source>
        <dbReference type="EMBL" id="POI31074.1"/>
    </source>
</evidence>